<dbReference type="EnsemblMetazoa" id="ASIC009127-RA">
    <property type="protein sequence ID" value="ASIC009127-PA"/>
    <property type="gene ID" value="ASIC009127"/>
</dbReference>
<reference evidence="2" key="2">
    <citation type="submission" date="2020-05" db="UniProtKB">
        <authorList>
            <consortium name="EnsemblMetazoa"/>
        </authorList>
    </citation>
    <scope>IDENTIFICATION</scope>
</reference>
<reference evidence="1 3" key="1">
    <citation type="journal article" date="2014" name="BMC Genomics">
        <title>Genome sequence of Anopheles sinensis provides insight into genetics basis of mosquito competence for malaria parasites.</title>
        <authorList>
            <person name="Zhou D."/>
            <person name="Zhang D."/>
            <person name="Ding G."/>
            <person name="Shi L."/>
            <person name="Hou Q."/>
            <person name="Ye Y."/>
            <person name="Xu Y."/>
            <person name="Zhou H."/>
            <person name="Xiong C."/>
            <person name="Li S."/>
            <person name="Yu J."/>
            <person name="Hong S."/>
            <person name="Yu X."/>
            <person name="Zou P."/>
            <person name="Chen C."/>
            <person name="Chang X."/>
            <person name="Wang W."/>
            <person name="Lv Y."/>
            <person name="Sun Y."/>
            <person name="Ma L."/>
            <person name="Shen B."/>
            <person name="Zhu C."/>
        </authorList>
    </citation>
    <scope>NUCLEOTIDE SEQUENCE [LARGE SCALE GENOMIC DNA]</scope>
</reference>
<keyword evidence="3" id="KW-1185">Reference proteome</keyword>
<dbReference type="Proteomes" id="UP000030765">
    <property type="component" value="Unassembled WGS sequence"/>
</dbReference>
<gene>
    <name evidence="1" type="ORF">ZHAS_00009127</name>
</gene>
<sequence length="71" mass="7439">MPLAGSSGPGEVNINNNPPSCNFLPLARRPPKGVVVMIALPYKPTSRPPPPGQRNEYGPLLTLATVDCAST</sequence>
<dbReference type="EMBL" id="KE525102">
    <property type="protein sequence ID" value="KFB41522.1"/>
    <property type="molecule type" value="Genomic_DNA"/>
</dbReference>
<dbReference type="VEuPathDB" id="VectorBase:ASIC009127"/>
<evidence type="ECO:0000313" key="2">
    <source>
        <dbReference type="EnsemblMetazoa" id="ASIC009127-PA"/>
    </source>
</evidence>
<proteinExistence type="predicted"/>
<organism evidence="1">
    <name type="scientific">Anopheles sinensis</name>
    <name type="common">Mosquito</name>
    <dbReference type="NCBI Taxonomy" id="74873"/>
    <lineage>
        <taxon>Eukaryota</taxon>
        <taxon>Metazoa</taxon>
        <taxon>Ecdysozoa</taxon>
        <taxon>Arthropoda</taxon>
        <taxon>Hexapoda</taxon>
        <taxon>Insecta</taxon>
        <taxon>Pterygota</taxon>
        <taxon>Neoptera</taxon>
        <taxon>Endopterygota</taxon>
        <taxon>Diptera</taxon>
        <taxon>Nematocera</taxon>
        <taxon>Culicoidea</taxon>
        <taxon>Culicidae</taxon>
        <taxon>Anophelinae</taxon>
        <taxon>Anopheles</taxon>
    </lineage>
</organism>
<dbReference type="AlphaFoldDB" id="A0A084VU78"/>
<protein>
    <submittedName>
        <fullName evidence="1 2">Uncharacterized protein</fullName>
    </submittedName>
</protein>
<accession>A0A084VU78</accession>
<dbReference type="EMBL" id="ATLV01016680">
    <property type="status" value="NOT_ANNOTATED_CDS"/>
    <property type="molecule type" value="Genomic_DNA"/>
</dbReference>
<name>A0A084VU78_ANOSI</name>
<evidence type="ECO:0000313" key="1">
    <source>
        <dbReference type="EMBL" id="KFB41522.1"/>
    </source>
</evidence>
<evidence type="ECO:0000313" key="3">
    <source>
        <dbReference type="Proteomes" id="UP000030765"/>
    </source>
</evidence>